<evidence type="ECO:0000313" key="5">
    <source>
        <dbReference type="EMBL" id="SHJ06868.1"/>
    </source>
</evidence>
<dbReference type="STRING" id="570521.SAMN04488508_105162"/>
<dbReference type="SUPFAM" id="SSF160467">
    <property type="entry name" value="PH0987 N-terminal domain-like"/>
    <property type="match status" value="1"/>
</dbReference>
<keyword evidence="2" id="KW-0378">Hydrolase</keyword>
<evidence type="ECO:0000256" key="3">
    <source>
        <dbReference type="ARBA" id="ARBA00022840"/>
    </source>
</evidence>
<name>A0A1M6GAB6_9FLAO</name>
<keyword evidence="6" id="KW-1185">Reference proteome</keyword>
<keyword evidence="1" id="KW-0547">Nucleotide-binding</keyword>
<proteinExistence type="predicted"/>
<dbReference type="GO" id="GO:0016787">
    <property type="term" value="F:hydrolase activity"/>
    <property type="evidence" value="ECO:0007669"/>
    <property type="project" value="UniProtKB-KW"/>
</dbReference>
<dbReference type="Pfam" id="PF02682">
    <property type="entry name" value="CT_C_D"/>
    <property type="match status" value="1"/>
</dbReference>
<reference evidence="6" key="1">
    <citation type="submission" date="2016-11" db="EMBL/GenBank/DDBJ databases">
        <authorList>
            <person name="Varghese N."/>
            <person name="Submissions S."/>
        </authorList>
    </citation>
    <scope>NUCLEOTIDE SEQUENCE [LARGE SCALE GENOMIC DNA]</scope>
    <source>
        <strain evidence="6">DSM 22623</strain>
    </source>
</reference>
<accession>A0A1M6GAB6</accession>
<dbReference type="GO" id="GO:0005524">
    <property type="term" value="F:ATP binding"/>
    <property type="evidence" value="ECO:0007669"/>
    <property type="project" value="UniProtKB-KW"/>
</dbReference>
<evidence type="ECO:0000256" key="1">
    <source>
        <dbReference type="ARBA" id="ARBA00022741"/>
    </source>
</evidence>
<dbReference type="InterPro" id="IPR003833">
    <property type="entry name" value="CT_C_D"/>
</dbReference>
<dbReference type="InterPro" id="IPR029000">
    <property type="entry name" value="Cyclophilin-like_dom_sf"/>
</dbReference>
<keyword evidence="3" id="KW-0067">ATP-binding</keyword>
<dbReference type="SMART" id="SM00796">
    <property type="entry name" value="AHS1"/>
    <property type="match status" value="1"/>
</dbReference>
<dbReference type="RefSeq" id="WP_073316367.1">
    <property type="nucleotide sequence ID" value="NZ_FQYP01000005.1"/>
</dbReference>
<organism evidence="5 6">
    <name type="scientific">Aquimarina spongiae</name>
    <dbReference type="NCBI Taxonomy" id="570521"/>
    <lineage>
        <taxon>Bacteria</taxon>
        <taxon>Pseudomonadati</taxon>
        <taxon>Bacteroidota</taxon>
        <taxon>Flavobacteriia</taxon>
        <taxon>Flavobacteriales</taxon>
        <taxon>Flavobacteriaceae</taxon>
        <taxon>Aquimarina</taxon>
    </lineage>
</organism>
<dbReference type="PANTHER" id="PTHR34698">
    <property type="entry name" value="5-OXOPROLINASE SUBUNIT B"/>
    <property type="match status" value="1"/>
</dbReference>
<feature type="domain" description="Carboxyltransferase" evidence="4">
    <location>
        <begin position="5"/>
        <end position="206"/>
    </location>
</feature>
<sequence length="241" mass="27545">MEYNLRFRQYSERAILIEWPQKIDQKMLQNILFCKKSIEEHRNEVIVEVISSYNSLLIFYLSTIENVYDEVLVLKSLCSISFEPSDQKQRLWKIPVCYDPALAPDLLSFSEQKKLSIDDVIDLHTTPLYQVYFLGFLPGFFYLGGLDKKLCLPRKVTPSRNVKKGSVAIGGEQTGIYPKDSPGGWHVIGACPVDFFDVNKVESSKILPDDLIQFISISVLQYADMSANKVSPSFELKPTFL</sequence>
<dbReference type="Gene3D" id="2.40.100.10">
    <property type="entry name" value="Cyclophilin-like"/>
    <property type="match status" value="1"/>
</dbReference>
<dbReference type="InterPro" id="IPR010016">
    <property type="entry name" value="PxpB"/>
</dbReference>
<protein>
    <submittedName>
        <fullName evidence="5">Inhibitor of KinA</fullName>
    </submittedName>
</protein>
<dbReference type="Gene3D" id="3.30.1360.40">
    <property type="match status" value="1"/>
</dbReference>
<dbReference type="OrthoDB" id="9778567at2"/>
<dbReference type="SUPFAM" id="SSF50891">
    <property type="entry name" value="Cyclophilin-like"/>
    <property type="match status" value="1"/>
</dbReference>
<evidence type="ECO:0000256" key="2">
    <source>
        <dbReference type="ARBA" id="ARBA00022801"/>
    </source>
</evidence>
<dbReference type="Proteomes" id="UP000184432">
    <property type="component" value="Unassembled WGS sequence"/>
</dbReference>
<dbReference type="AlphaFoldDB" id="A0A1M6GAB6"/>
<evidence type="ECO:0000259" key="4">
    <source>
        <dbReference type="SMART" id="SM00796"/>
    </source>
</evidence>
<dbReference type="PANTHER" id="PTHR34698:SF2">
    <property type="entry name" value="5-OXOPROLINASE SUBUNIT B"/>
    <property type="match status" value="1"/>
</dbReference>
<evidence type="ECO:0000313" key="6">
    <source>
        <dbReference type="Proteomes" id="UP000184432"/>
    </source>
</evidence>
<dbReference type="NCBIfam" id="TIGR00370">
    <property type="entry name" value="5-oxoprolinase subunit PxpB"/>
    <property type="match status" value="1"/>
</dbReference>
<dbReference type="EMBL" id="FQYP01000005">
    <property type="protein sequence ID" value="SHJ06868.1"/>
    <property type="molecule type" value="Genomic_DNA"/>
</dbReference>
<gene>
    <name evidence="5" type="ORF">SAMN04488508_105162</name>
</gene>